<protein>
    <submittedName>
        <fullName evidence="1">Uncharacterized protein</fullName>
    </submittedName>
</protein>
<dbReference type="AlphaFoldDB" id="A0A2W1BC64"/>
<keyword evidence="2" id="KW-1185">Reference proteome</keyword>
<gene>
    <name evidence="1" type="primary">HaOG210513</name>
    <name evidence="1" type="ORF">B5X24_HaOG210513</name>
</gene>
<dbReference type="EMBL" id="KZ150149">
    <property type="protein sequence ID" value="PZC72852.1"/>
    <property type="molecule type" value="Genomic_DNA"/>
</dbReference>
<name>A0A2W1BC64_HELAM</name>
<sequence length="84" mass="9676">MWVFLNFHKAARSLEFHRQYTVVKASTLGCTLMYTAELFRVIASLRSLCRIIALTCKPGYWRNAAPIVCVRIIDDLAVNHLYTI</sequence>
<evidence type="ECO:0000313" key="2">
    <source>
        <dbReference type="Proteomes" id="UP000249218"/>
    </source>
</evidence>
<dbReference type="Proteomes" id="UP000249218">
    <property type="component" value="Unassembled WGS sequence"/>
</dbReference>
<accession>A0A2W1BC64</accession>
<organism evidence="1 2">
    <name type="scientific">Helicoverpa armigera</name>
    <name type="common">Cotton bollworm</name>
    <name type="synonym">Heliothis armigera</name>
    <dbReference type="NCBI Taxonomy" id="29058"/>
    <lineage>
        <taxon>Eukaryota</taxon>
        <taxon>Metazoa</taxon>
        <taxon>Ecdysozoa</taxon>
        <taxon>Arthropoda</taxon>
        <taxon>Hexapoda</taxon>
        <taxon>Insecta</taxon>
        <taxon>Pterygota</taxon>
        <taxon>Neoptera</taxon>
        <taxon>Endopterygota</taxon>
        <taxon>Lepidoptera</taxon>
        <taxon>Glossata</taxon>
        <taxon>Ditrysia</taxon>
        <taxon>Noctuoidea</taxon>
        <taxon>Noctuidae</taxon>
        <taxon>Heliothinae</taxon>
        <taxon>Helicoverpa</taxon>
    </lineage>
</organism>
<evidence type="ECO:0000313" key="1">
    <source>
        <dbReference type="EMBL" id="PZC72852.1"/>
    </source>
</evidence>
<reference evidence="1 2" key="1">
    <citation type="journal article" date="2017" name="BMC Biol.">
        <title>Genomic innovations, transcriptional plasticity and gene loss underlying the evolution and divergence of two highly polyphagous and invasive Helicoverpa pest species.</title>
        <authorList>
            <person name="Pearce S.L."/>
            <person name="Clarke D.F."/>
            <person name="East P.D."/>
            <person name="Elfekih S."/>
            <person name="Gordon K.H."/>
            <person name="Jermiin L.S."/>
            <person name="McGaughran A."/>
            <person name="Oakeshott J.G."/>
            <person name="Papanikolaou A."/>
            <person name="Perera O.P."/>
            <person name="Rane R.V."/>
            <person name="Richards S."/>
            <person name="Tay W.T."/>
            <person name="Walsh T.K."/>
            <person name="Anderson A."/>
            <person name="Anderson C.J."/>
            <person name="Asgari S."/>
            <person name="Board P.G."/>
            <person name="Bretschneider A."/>
            <person name="Campbell P.M."/>
            <person name="Chertemps T."/>
            <person name="Christeller J.T."/>
            <person name="Coppin C.W."/>
            <person name="Downes S.J."/>
            <person name="Duan G."/>
            <person name="Farnsworth C.A."/>
            <person name="Good R.T."/>
            <person name="Han L.B."/>
            <person name="Han Y.C."/>
            <person name="Hatje K."/>
            <person name="Horne I."/>
            <person name="Huang Y.P."/>
            <person name="Hughes D.S."/>
            <person name="Jacquin-Joly E."/>
            <person name="James W."/>
            <person name="Jhangiani S."/>
            <person name="Kollmar M."/>
            <person name="Kuwar S.S."/>
            <person name="Li S."/>
            <person name="Liu N.Y."/>
            <person name="Maibeche M.T."/>
            <person name="Miller J.R."/>
            <person name="Montagne N."/>
            <person name="Perry T."/>
            <person name="Qu J."/>
            <person name="Song S.V."/>
            <person name="Sutton G.G."/>
            <person name="Vogel H."/>
            <person name="Walenz B.P."/>
            <person name="Xu W."/>
            <person name="Zhang H.J."/>
            <person name="Zou Z."/>
            <person name="Batterham P."/>
            <person name="Edwards O.R."/>
            <person name="Feyereisen R."/>
            <person name="Gibbs R.A."/>
            <person name="Heckel D.G."/>
            <person name="McGrath A."/>
            <person name="Robin C."/>
            <person name="Scherer S.E."/>
            <person name="Worley K.C."/>
            <person name="Wu Y.D."/>
        </authorList>
    </citation>
    <scope>NUCLEOTIDE SEQUENCE [LARGE SCALE GENOMIC DNA]</scope>
    <source>
        <strain evidence="1">Harm_GR_Male_#8</strain>
        <tissue evidence="1">Whole organism</tissue>
    </source>
</reference>
<proteinExistence type="predicted"/>